<organism evidence="6 7">
    <name type="scientific">Herbaspirillum lusitanum</name>
    <dbReference type="NCBI Taxonomy" id="213312"/>
    <lineage>
        <taxon>Bacteria</taxon>
        <taxon>Pseudomonadati</taxon>
        <taxon>Pseudomonadota</taxon>
        <taxon>Betaproteobacteria</taxon>
        <taxon>Burkholderiales</taxon>
        <taxon>Oxalobacteraceae</taxon>
        <taxon>Herbaspirillum</taxon>
    </lineage>
</organism>
<comment type="cofactor">
    <cofactor evidence="1">
        <name>pantetheine 4'-phosphate</name>
        <dbReference type="ChEBI" id="CHEBI:47942"/>
    </cofactor>
</comment>
<dbReference type="InterPro" id="IPR023213">
    <property type="entry name" value="CAT-like_dom_sf"/>
</dbReference>
<name>A0ABW9ADW9_9BURK</name>
<protein>
    <submittedName>
        <fullName evidence="6">Amino acid adenylation domain-containing protein</fullName>
    </submittedName>
</protein>
<evidence type="ECO:0000256" key="1">
    <source>
        <dbReference type="ARBA" id="ARBA00001957"/>
    </source>
</evidence>
<gene>
    <name evidence="6" type="ORF">PQR62_17575</name>
</gene>
<dbReference type="Gene3D" id="3.40.50.980">
    <property type="match status" value="2"/>
</dbReference>
<dbReference type="InterPro" id="IPR001242">
    <property type="entry name" value="Condensation_dom"/>
</dbReference>
<dbReference type="SUPFAM" id="SSF47336">
    <property type="entry name" value="ACP-like"/>
    <property type="match status" value="1"/>
</dbReference>
<dbReference type="InterPro" id="IPR036736">
    <property type="entry name" value="ACP-like_sf"/>
</dbReference>
<dbReference type="Pfam" id="PF00975">
    <property type="entry name" value="Thioesterase"/>
    <property type="match status" value="1"/>
</dbReference>
<dbReference type="SMART" id="SM00824">
    <property type="entry name" value="PKS_TE"/>
    <property type="match status" value="1"/>
</dbReference>
<dbReference type="InterPro" id="IPR009081">
    <property type="entry name" value="PP-bd_ACP"/>
</dbReference>
<comment type="caution">
    <text evidence="6">The sequence shown here is derived from an EMBL/GenBank/DDBJ whole genome shotgun (WGS) entry which is preliminary data.</text>
</comment>
<dbReference type="Gene3D" id="3.30.559.10">
    <property type="entry name" value="Chloramphenicol acetyltransferase-like domain"/>
    <property type="match status" value="1"/>
</dbReference>
<dbReference type="InterPro" id="IPR010071">
    <property type="entry name" value="AA_adenyl_dom"/>
</dbReference>
<dbReference type="PANTHER" id="PTHR45527">
    <property type="entry name" value="NONRIBOSOMAL PEPTIDE SYNTHETASE"/>
    <property type="match status" value="1"/>
</dbReference>
<reference evidence="6 7" key="1">
    <citation type="journal article" date="2024" name="Chem. Sci.">
        <title>Discovery of megapolipeptins by genome mining of a Burkholderiales bacteria collection.</title>
        <authorList>
            <person name="Paulo B.S."/>
            <person name="Recchia M.J.J."/>
            <person name="Lee S."/>
            <person name="Fergusson C.H."/>
            <person name="Romanowski S.B."/>
            <person name="Hernandez A."/>
            <person name="Krull N."/>
            <person name="Liu D.Y."/>
            <person name="Cavanagh H."/>
            <person name="Bos A."/>
            <person name="Gray C.A."/>
            <person name="Murphy B.T."/>
            <person name="Linington R.G."/>
            <person name="Eustaquio A.S."/>
        </authorList>
    </citation>
    <scope>NUCLEOTIDE SEQUENCE [LARGE SCALE GENOMIC DNA]</scope>
    <source>
        <strain evidence="6 7">RL21-008-BIB-A</strain>
    </source>
</reference>
<dbReference type="Gene3D" id="3.40.50.1820">
    <property type="entry name" value="alpha/beta hydrolase"/>
    <property type="match status" value="1"/>
</dbReference>
<keyword evidence="7" id="KW-1185">Reference proteome</keyword>
<feature type="domain" description="Carrier" evidence="5">
    <location>
        <begin position="1047"/>
        <end position="1122"/>
    </location>
</feature>
<dbReference type="Pfam" id="PF00501">
    <property type="entry name" value="AMP-binding"/>
    <property type="match status" value="1"/>
</dbReference>
<evidence type="ECO:0000256" key="2">
    <source>
        <dbReference type="ARBA" id="ARBA00022450"/>
    </source>
</evidence>
<dbReference type="PROSITE" id="PS50075">
    <property type="entry name" value="CARRIER"/>
    <property type="match status" value="1"/>
</dbReference>
<dbReference type="CDD" id="cd05930">
    <property type="entry name" value="A_NRPS"/>
    <property type="match status" value="1"/>
</dbReference>
<proteinExistence type="predicted"/>
<dbReference type="RefSeq" id="WP_408159283.1">
    <property type="nucleotide sequence ID" value="NZ_JAQQFM010000007.1"/>
</dbReference>
<evidence type="ECO:0000259" key="5">
    <source>
        <dbReference type="PROSITE" id="PS50075"/>
    </source>
</evidence>
<dbReference type="Pfam" id="PF00668">
    <property type="entry name" value="Condensation"/>
    <property type="match status" value="1"/>
</dbReference>
<evidence type="ECO:0000313" key="7">
    <source>
        <dbReference type="Proteomes" id="UP001629246"/>
    </source>
</evidence>
<dbReference type="SUPFAM" id="SSF53474">
    <property type="entry name" value="alpha/beta-Hydrolases"/>
    <property type="match status" value="1"/>
</dbReference>
<evidence type="ECO:0000256" key="3">
    <source>
        <dbReference type="ARBA" id="ARBA00022553"/>
    </source>
</evidence>
<dbReference type="InterPro" id="IPR006162">
    <property type="entry name" value="Ppantetheine_attach_site"/>
</dbReference>
<keyword evidence="2" id="KW-0596">Phosphopantetheine</keyword>
<evidence type="ECO:0000256" key="4">
    <source>
        <dbReference type="SAM" id="MobiDB-lite"/>
    </source>
</evidence>
<dbReference type="NCBIfam" id="TIGR01733">
    <property type="entry name" value="AA-adenyl-dom"/>
    <property type="match status" value="1"/>
</dbReference>
<feature type="region of interest" description="Disordered" evidence="4">
    <location>
        <begin position="595"/>
        <end position="626"/>
    </location>
</feature>
<dbReference type="PROSITE" id="PS00012">
    <property type="entry name" value="PHOSPHOPANTETHEINE"/>
    <property type="match status" value="1"/>
</dbReference>
<dbReference type="Gene3D" id="2.30.38.10">
    <property type="entry name" value="Luciferase, Domain 3"/>
    <property type="match status" value="1"/>
</dbReference>
<accession>A0ABW9ADW9</accession>
<dbReference type="Pfam" id="PF00550">
    <property type="entry name" value="PP-binding"/>
    <property type="match status" value="1"/>
</dbReference>
<dbReference type="SUPFAM" id="SSF56801">
    <property type="entry name" value="Acetyl-CoA synthetase-like"/>
    <property type="match status" value="1"/>
</dbReference>
<dbReference type="Gene3D" id="3.30.300.30">
    <property type="match status" value="1"/>
</dbReference>
<sequence>MNNSPEILELPLSAAQYGIWLGQQLDRTSPAYWTAELLELSGELKTEVFAAALQQVLMQCETLHMRYRLKDGQLIQTRSVADGAGSVRIEYLDFSTRPDPWAALHSWMQLDLAQTADLEAGTLFGTALINLGPNRSAWYLRVHHIALDGFGYALLSRRVAALYEAMQPLGAECQRDPLALGWNVSLAQLVAADLQYRHSAEYAATRRFWLDRLQGMALPPMLAPPALASHQVEKLRGGLPAADFAQLKQTACEVGVDWNAFLIAAVAIWLHGETGANDISLGLPVMNRLGLPAMGLPCMAMNIVPLRLAVSGQQSVADLARVVANELRAVRPHQRYRYEDLKQDLGVSGNMRRLFGPVVNIMPFDRPLQFGNLQARNHAVASGPVEDISFSFAPSMESGSNLRFDIEANPAAYGPQVLTMYHDSFAALLAAVSARPAAALAHFFAARTATRDRAPALLKGETLAQPPEPVLAAIRRQVLLNPRQTALEQEGQQTLSYAQMIDAVDRLALQLQARNIGPGSLVAILLPRSSSAVLAVLAVLSTGAAYLPLDPEGPVLRLQGLLHDAQPALVLSLSSLASPLDGLAPVFCIDSDDVQPGPEQKTARDSASCAPRATASAPTGAACPDRGLQDAHRSEFRAVDPLAYVIYTSGSTGAPNGVMVGHAALSHFVAAASRRYRVVAADRILQFAPLHFDASVEEIFLALCNGATLVLRTTAMLESMSIFADACAAQRISVLDLPTAFWHEFAYAIGNGLARLPRSVRLTIIGGEAALAERIARWRAAAPATSVLLNTYGPTEATVICTTARLAGRFADEYRQTEEASAEGARKESSGPADMATASQAVPIGQPLAGLSIAVVDDKLRLLAHGEPGELCLMGPTLAQGYLNRAAVTAARFVLLPDFPDEVKAYRTGDRVLLGDDGLLRYLGRLDDEFKISGHRIEPAEVETALLTYPGIREAAVLGVTNAHGDKRLHAFLALDTCHERFAAGTGETEFAALRSWLMARLPAPAVPGVFAVLGQLPRNANGKIHRAALREAMGDDTAQRSLATLTAVTPLEGSIMKVWCEVLGIAELSPASDFFLLGGKSLQAIQAATRLSQLLRRDVQVSALFRHTSIAALAQSLECSIGHQAPAVADPFAPLLCLQPGAEENLPLFCVHPAEGLSWCYWGLSRQLPDTPLYGLQARGLSGSQPDSAAAMVVDYTALIRSRQPCGPYFLLGWSSGGGIAQAIATSLQQAGEQVALLAMMDSYPSDIWAGKPPAQERDALVALLDVIGETEAGPDGQPLTDGEILARLRHPGSALAAFDEEKIRQLIAMSLHSMALYRELEHGSFEGDLLFFRAARRKDHLPDWQEWQKYTAGRIRCIDIDSSHSGMSQTQPLAHIGRLLAAHISGLANGLGLESVEYQDRNDRMQASSS</sequence>
<dbReference type="SUPFAM" id="SSF52777">
    <property type="entry name" value="CoA-dependent acyltransferases"/>
    <property type="match status" value="2"/>
</dbReference>
<dbReference type="InterPro" id="IPR025110">
    <property type="entry name" value="AMP-bd_C"/>
</dbReference>
<dbReference type="InterPro" id="IPR000873">
    <property type="entry name" value="AMP-dep_synth/lig_dom"/>
</dbReference>
<dbReference type="Gene3D" id="3.30.559.30">
    <property type="entry name" value="Nonribosomal peptide synthetase, condensation domain"/>
    <property type="match status" value="1"/>
</dbReference>
<dbReference type="InterPro" id="IPR045851">
    <property type="entry name" value="AMP-bd_C_sf"/>
</dbReference>
<dbReference type="InterPro" id="IPR001031">
    <property type="entry name" value="Thioesterase"/>
</dbReference>
<evidence type="ECO:0000313" key="6">
    <source>
        <dbReference type="EMBL" id="MFL9926090.1"/>
    </source>
</evidence>
<dbReference type="Pfam" id="PF13193">
    <property type="entry name" value="AMP-binding_C"/>
    <property type="match status" value="1"/>
</dbReference>
<keyword evidence="3" id="KW-0597">Phosphoprotein</keyword>
<dbReference type="EMBL" id="JAQQFM010000007">
    <property type="protein sequence ID" value="MFL9926090.1"/>
    <property type="molecule type" value="Genomic_DNA"/>
</dbReference>
<dbReference type="PANTHER" id="PTHR45527:SF1">
    <property type="entry name" value="FATTY ACID SYNTHASE"/>
    <property type="match status" value="1"/>
</dbReference>
<dbReference type="InterPro" id="IPR029058">
    <property type="entry name" value="AB_hydrolase_fold"/>
</dbReference>
<dbReference type="Proteomes" id="UP001629246">
    <property type="component" value="Unassembled WGS sequence"/>
</dbReference>
<dbReference type="InterPro" id="IPR020802">
    <property type="entry name" value="TesA-like"/>
</dbReference>